<sequence length="1088" mass="118572">MSPSSVNLFEAVFRGGSGKNNGSSVAAIDVGSGDSEVSYAQLRNLVDAARVTANISAGETVALVMPNSLELVVGLLAVWAGGAAAAPLNPSYKSTEIKALFDDLGIKTALVLPGADKVKTVLKEASADVNIIEVSADRTQVTPSTRELQVNLDNNTALFLHTSGTTGKPKAVPLRHSNLLRGAQNVVDTYGLDKTHRTYLLQVLFHIHGIVAALLAPLITGGSIVIPPGGALDASRAWSDFREHGCNWVTGTPSILQTLLAAPCPTPVPEIRFIRSCSSPLLPTVFDALRKRFNCPILEAYAMTEASHQMCSNKLEQYASGTVGPESGETKICVWDGEGAACELGVEGEVSVSGDNIMTRYEGVSDEVNEKAFWYGIDERGNEARWFRTGDRGVLSTDGQRRLTLIGRSSEMVNRGGEKISPVEVDEALMLAASDVAEAASFAVPDDFYGQEIEAAVVLKPDSSLNEGKLQKLLEARLAGFKVPKRIQFCEDKIPKGPTGKIQRKNLAQLFSGSGDEDQAKRGDAERDGTYDIIDKALGLAPGQAKKQPKATLLELGADSMGLAKIASSVRKHTGTRLDLADLFSFPSVEEVVKMAGHCGGGRDDDAGDSESLSQPAAFSLLSFGKDGLEQVCQEAGVKMDDLEDAYPLSASQKMYFDVFWGGDIDSNVMWTLGRYRIAKGTDVKRFLRALERLQEHEESLRWTMATAPGGHWVTLQVRPGIENRVEQIHCETEDEATQAVEGRQTACRHRNGVKTVTLFVVMIGQELELAFLESHGFTEGQGRSQILESLNKAYNDEVMDAYPSYSIFVGRHPAGSDSEQALEYWQKEAAAAQYIDGSDSQLKQRGLMNPADLGKDRLDVLGKYQSVDGPFSKLCLQAGMTLPFIVESVFALSLALYLSQQDKAFARGNVVYDRAISLRTSDPRFSGLRAVTGHYHPNFLLLDLAKSSLWTYLQHFNGVTQLREKRVCLNSTHEIANHSAAFTWRFHTNDKDDSTVPPGQVVMERKGGKVAFQAFKMVYANANRKGADGVSVAIGFHPKWLDDQRRHGSKVELIDICIGALRFFAERHDDLQRLSWRDLEQTVMAPS</sequence>
<dbReference type="PROSITE" id="PS50075">
    <property type="entry name" value="CARRIER"/>
    <property type="match status" value="1"/>
</dbReference>
<accession>A0AAV9J4K2</accession>
<dbReference type="Gene3D" id="3.30.300.30">
    <property type="match status" value="1"/>
</dbReference>
<evidence type="ECO:0000313" key="7">
    <source>
        <dbReference type="Proteomes" id="UP001324427"/>
    </source>
</evidence>
<dbReference type="SUPFAM" id="SSF56801">
    <property type="entry name" value="Acetyl-CoA synthetase-like"/>
    <property type="match status" value="1"/>
</dbReference>
<keyword evidence="2" id="KW-0596">Phosphopantetheine</keyword>
<dbReference type="InterPro" id="IPR025110">
    <property type="entry name" value="AMP-bd_C"/>
</dbReference>
<dbReference type="InterPro" id="IPR020845">
    <property type="entry name" value="AMP-binding_CS"/>
</dbReference>
<dbReference type="Gene3D" id="3.40.50.12780">
    <property type="entry name" value="N-terminal domain of ligase-like"/>
    <property type="match status" value="1"/>
</dbReference>
<reference evidence="6 7" key="1">
    <citation type="submission" date="2021-11" db="EMBL/GenBank/DDBJ databases">
        <title>Black yeast isolated from Biological Soil Crust.</title>
        <authorList>
            <person name="Kurbessoian T."/>
        </authorList>
    </citation>
    <scope>NUCLEOTIDE SEQUENCE [LARGE SCALE GENOMIC DNA]</scope>
    <source>
        <strain evidence="6 7">CCFEE 5522</strain>
    </source>
</reference>
<evidence type="ECO:0000313" key="6">
    <source>
        <dbReference type="EMBL" id="KAK4539882.1"/>
    </source>
</evidence>
<evidence type="ECO:0000256" key="4">
    <source>
        <dbReference type="ARBA" id="ARBA00022598"/>
    </source>
</evidence>
<dbReference type="GO" id="GO:0006631">
    <property type="term" value="P:fatty acid metabolic process"/>
    <property type="evidence" value="ECO:0007669"/>
    <property type="project" value="TreeGrafter"/>
</dbReference>
<comment type="similarity">
    <text evidence="1">Belongs to the ATP-dependent AMP-binding enzyme family.</text>
</comment>
<name>A0AAV9J4K2_9PEZI</name>
<keyword evidence="7" id="KW-1185">Reference proteome</keyword>
<dbReference type="Pfam" id="PF13193">
    <property type="entry name" value="AMP-binding_C"/>
    <property type="match status" value="1"/>
</dbReference>
<dbReference type="Pfam" id="PF00501">
    <property type="entry name" value="AMP-binding"/>
    <property type="match status" value="1"/>
</dbReference>
<dbReference type="SUPFAM" id="SSF52777">
    <property type="entry name" value="CoA-dependent acyltransferases"/>
    <property type="match status" value="1"/>
</dbReference>
<evidence type="ECO:0000256" key="3">
    <source>
        <dbReference type="ARBA" id="ARBA00022553"/>
    </source>
</evidence>
<dbReference type="InterPro" id="IPR042099">
    <property type="entry name" value="ANL_N_sf"/>
</dbReference>
<evidence type="ECO:0000259" key="5">
    <source>
        <dbReference type="PROSITE" id="PS50075"/>
    </source>
</evidence>
<dbReference type="PANTHER" id="PTHR43201:SF5">
    <property type="entry name" value="MEDIUM-CHAIN ACYL-COA LIGASE ACSF2, MITOCHONDRIAL"/>
    <property type="match status" value="1"/>
</dbReference>
<proteinExistence type="inferred from homology"/>
<evidence type="ECO:0000256" key="2">
    <source>
        <dbReference type="ARBA" id="ARBA00022450"/>
    </source>
</evidence>
<dbReference type="InterPro" id="IPR036736">
    <property type="entry name" value="ACP-like_sf"/>
</dbReference>
<dbReference type="Pfam" id="PF00550">
    <property type="entry name" value="PP-binding"/>
    <property type="match status" value="1"/>
</dbReference>
<dbReference type="InterPro" id="IPR000873">
    <property type="entry name" value="AMP-dep_synth/lig_dom"/>
</dbReference>
<dbReference type="Gene3D" id="3.30.559.10">
    <property type="entry name" value="Chloramphenicol acetyltransferase-like domain"/>
    <property type="match status" value="1"/>
</dbReference>
<dbReference type="EMBL" id="JAVFHQ010000080">
    <property type="protein sequence ID" value="KAK4539882.1"/>
    <property type="molecule type" value="Genomic_DNA"/>
</dbReference>
<dbReference type="PROSITE" id="PS00455">
    <property type="entry name" value="AMP_BINDING"/>
    <property type="match status" value="1"/>
</dbReference>
<protein>
    <recommendedName>
        <fullName evidence="5">Carrier domain-containing protein</fullName>
    </recommendedName>
</protein>
<dbReference type="PROSITE" id="PS00012">
    <property type="entry name" value="PHOSPHOPANTETHEINE"/>
    <property type="match status" value="1"/>
</dbReference>
<dbReference type="PANTHER" id="PTHR43201">
    <property type="entry name" value="ACYL-COA SYNTHETASE"/>
    <property type="match status" value="1"/>
</dbReference>
<comment type="caution">
    <text evidence="6">The sequence shown here is derived from an EMBL/GenBank/DDBJ whole genome shotgun (WGS) entry which is preliminary data.</text>
</comment>
<dbReference type="Proteomes" id="UP001324427">
    <property type="component" value="Unassembled WGS sequence"/>
</dbReference>
<organism evidence="6 7">
    <name type="scientific">Oleoguttula mirabilis</name>
    <dbReference type="NCBI Taxonomy" id="1507867"/>
    <lineage>
        <taxon>Eukaryota</taxon>
        <taxon>Fungi</taxon>
        <taxon>Dikarya</taxon>
        <taxon>Ascomycota</taxon>
        <taxon>Pezizomycotina</taxon>
        <taxon>Dothideomycetes</taxon>
        <taxon>Dothideomycetidae</taxon>
        <taxon>Mycosphaerellales</taxon>
        <taxon>Teratosphaeriaceae</taxon>
        <taxon>Oleoguttula</taxon>
    </lineage>
</organism>
<keyword evidence="3" id="KW-0597">Phosphoprotein</keyword>
<dbReference type="GO" id="GO:0031956">
    <property type="term" value="F:medium-chain fatty acid-CoA ligase activity"/>
    <property type="evidence" value="ECO:0007669"/>
    <property type="project" value="TreeGrafter"/>
</dbReference>
<dbReference type="InterPro" id="IPR006162">
    <property type="entry name" value="Ppantetheine_attach_site"/>
</dbReference>
<dbReference type="InterPro" id="IPR045851">
    <property type="entry name" value="AMP-bd_C_sf"/>
</dbReference>
<evidence type="ECO:0000256" key="1">
    <source>
        <dbReference type="ARBA" id="ARBA00006432"/>
    </source>
</evidence>
<dbReference type="InterPro" id="IPR023213">
    <property type="entry name" value="CAT-like_dom_sf"/>
</dbReference>
<dbReference type="Gene3D" id="1.10.1200.10">
    <property type="entry name" value="ACP-like"/>
    <property type="match status" value="1"/>
</dbReference>
<keyword evidence="4" id="KW-0436">Ligase</keyword>
<feature type="domain" description="Carrier" evidence="5">
    <location>
        <begin position="524"/>
        <end position="600"/>
    </location>
</feature>
<dbReference type="InterPro" id="IPR009081">
    <property type="entry name" value="PP-bd_ACP"/>
</dbReference>
<dbReference type="AlphaFoldDB" id="A0AAV9J4K2"/>
<dbReference type="SUPFAM" id="SSF47336">
    <property type="entry name" value="ACP-like"/>
    <property type="match status" value="1"/>
</dbReference>
<gene>
    <name evidence="6" type="ORF">LTR36_010276</name>
</gene>